<sequence>MDTQAGTRSENGEKSRGKGAGTGEGKTARDMITKARSAVMRESPFFAALCMHLVPVEAPWCHQGGLYSVATDGRHFFYHPHILEAFPTLSELKGLILHEVLHCAFRHLDRGKDRHPLVWNMAIDYAVNSIIREMDAHLKEQYSRLPQDKRPVMQGFSVDKGLHREDFRGMKAEQIYTILIKEMKDPPRSAPRADLQTGGGSDSTGEQRILDVHLDSDKAIDPERGPIDPGTQTRNTDAVIQPLSKGEQEHLKREWERRLIQAANNQHLADRLKGRSGGPLPGQIKELIETIKAPKVRVLSKVAKYLRLALTEQVNWIQPYTKRMAATGIYMPSKRNYVTDPVIVIDTSGSVSPEDAAFFLGLVDEVIRKLPVTKLRYIECDHAIQTDRILHKVHRSRGVYGVFPEPSLKEKGKGGGITISGRGGTSFKPPFELLERDKRFKPSFVLYLTDGHGDFPEKKPAFPVLWVFNNKEKHSPPFGDQDCFDKVDVDTWRQSRKRRTAFVSPMRRAGAGKNKPPAPRSL</sequence>
<reference evidence="4" key="1">
    <citation type="journal article" date="2021" name="bioRxiv">
        <title>Unraveling nitrogen, sulfur and carbon metabolic pathways and microbial community transcriptional responses to substrate deprivation and toxicity stresses in a bioreactor mimicking anoxic brackish coastal sediment conditions.</title>
        <authorList>
            <person name="Martins P.D."/>
            <person name="Echeveste M.J."/>
            <person name="Arshad A."/>
            <person name="Kurth J."/>
            <person name="Ouboter H."/>
            <person name="Jetten M.S.M."/>
            <person name="Welte C.U."/>
        </authorList>
    </citation>
    <scope>NUCLEOTIDE SEQUENCE</scope>
    <source>
        <strain evidence="4">MAG_39</strain>
    </source>
</reference>
<evidence type="ECO:0000313" key="5">
    <source>
        <dbReference type="Proteomes" id="UP000705867"/>
    </source>
</evidence>
<dbReference type="InterPro" id="IPR018698">
    <property type="entry name" value="VWA-like_dom"/>
</dbReference>
<evidence type="ECO:0000259" key="2">
    <source>
        <dbReference type="Pfam" id="PF09967"/>
    </source>
</evidence>
<accession>A0A953M2X3</accession>
<dbReference type="Pfam" id="PF09967">
    <property type="entry name" value="DUF2201"/>
    <property type="match status" value="1"/>
</dbReference>
<evidence type="ECO:0000259" key="3">
    <source>
        <dbReference type="Pfam" id="PF13203"/>
    </source>
</evidence>
<dbReference type="PANTHER" id="PTHR38730">
    <property type="entry name" value="SLL7028 PROTEIN"/>
    <property type="match status" value="1"/>
</dbReference>
<reference evidence="4" key="2">
    <citation type="submission" date="2021-08" db="EMBL/GenBank/DDBJ databases">
        <authorList>
            <person name="Dalcin Martins P."/>
        </authorList>
    </citation>
    <scope>NUCLEOTIDE SEQUENCE</scope>
    <source>
        <strain evidence="4">MAG_39</strain>
    </source>
</reference>
<gene>
    <name evidence="4" type="ORF">K8I29_17360</name>
</gene>
<evidence type="ECO:0000313" key="4">
    <source>
        <dbReference type="EMBL" id="MBZ0157967.1"/>
    </source>
</evidence>
<evidence type="ECO:0000256" key="1">
    <source>
        <dbReference type="SAM" id="MobiDB-lite"/>
    </source>
</evidence>
<feature type="region of interest" description="Disordered" evidence="1">
    <location>
        <begin position="186"/>
        <end position="247"/>
    </location>
</feature>
<feature type="region of interest" description="Disordered" evidence="1">
    <location>
        <begin position="1"/>
        <end position="29"/>
    </location>
</feature>
<dbReference type="EMBL" id="JAIOIV010000132">
    <property type="protein sequence ID" value="MBZ0157967.1"/>
    <property type="molecule type" value="Genomic_DNA"/>
</dbReference>
<feature type="domain" description="VWA-like" evidence="2">
    <location>
        <begin position="342"/>
        <end position="480"/>
    </location>
</feature>
<feature type="compositionally biased region" description="Basic and acidic residues" evidence="1">
    <location>
        <begin position="208"/>
        <end position="226"/>
    </location>
</feature>
<dbReference type="Proteomes" id="UP000705867">
    <property type="component" value="Unassembled WGS sequence"/>
</dbReference>
<dbReference type="InterPro" id="IPR025154">
    <property type="entry name" value="Put_metallopeptidase_dom"/>
</dbReference>
<feature type="region of interest" description="Disordered" evidence="1">
    <location>
        <begin position="498"/>
        <end position="522"/>
    </location>
</feature>
<feature type="domain" description="Putative metallopeptidase" evidence="3">
    <location>
        <begin position="32"/>
        <end position="333"/>
    </location>
</feature>
<dbReference type="AlphaFoldDB" id="A0A953M2X3"/>
<proteinExistence type="predicted"/>
<dbReference type="Pfam" id="PF13203">
    <property type="entry name" value="DUF2201_N"/>
    <property type="match status" value="1"/>
</dbReference>
<protein>
    <submittedName>
        <fullName evidence="4">VWA-like domain-containing protein</fullName>
    </submittedName>
</protein>
<name>A0A953M2X3_9BACT</name>
<comment type="caution">
    <text evidence="4">The sequence shown here is derived from an EMBL/GenBank/DDBJ whole genome shotgun (WGS) entry which is preliminary data.</text>
</comment>
<dbReference type="PANTHER" id="PTHR38730:SF1">
    <property type="entry name" value="SLL7028 PROTEIN"/>
    <property type="match status" value="1"/>
</dbReference>
<organism evidence="4 5">
    <name type="scientific">Candidatus Nitrobium versatile</name>
    <dbReference type="NCBI Taxonomy" id="2884831"/>
    <lineage>
        <taxon>Bacteria</taxon>
        <taxon>Pseudomonadati</taxon>
        <taxon>Nitrospirota</taxon>
        <taxon>Nitrospiria</taxon>
        <taxon>Nitrospirales</taxon>
        <taxon>Nitrospiraceae</taxon>
        <taxon>Candidatus Nitrobium</taxon>
    </lineage>
</organism>